<organism evidence="2 3">
    <name type="scientific">Citrullus colocynthis</name>
    <name type="common">colocynth</name>
    <dbReference type="NCBI Taxonomy" id="252529"/>
    <lineage>
        <taxon>Eukaryota</taxon>
        <taxon>Viridiplantae</taxon>
        <taxon>Streptophyta</taxon>
        <taxon>Embryophyta</taxon>
        <taxon>Tracheophyta</taxon>
        <taxon>Spermatophyta</taxon>
        <taxon>Magnoliopsida</taxon>
        <taxon>eudicotyledons</taxon>
        <taxon>Gunneridae</taxon>
        <taxon>Pentapetalae</taxon>
        <taxon>rosids</taxon>
        <taxon>fabids</taxon>
        <taxon>Cucurbitales</taxon>
        <taxon>Cucurbitaceae</taxon>
        <taxon>Benincaseae</taxon>
        <taxon>Citrullus</taxon>
    </lineage>
</organism>
<reference evidence="2 3" key="1">
    <citation type="submission" date="2024-03" db="EMBL/GenBank/DDBJ databases">
        <authorList>
            <person name="Gkanogiannis A."/>
            <person name="Becerra Lopez-Lavalle L."/>
        </authorList>
    </citation>
    <scope>NUCLEOTIDE SEQUENCE [LARGE SCALE GENOMIC DNA]</scope>
</reference>
<evidence type="ECO:0000313" key="2">
    <source>
        <dbReference type="EMBL" id="CAK9323949.1"/>
    </source>
</evidence>
<keyword evidence="1" id="KW-0472">Membrane</keyword>
<keyword evidence="1" id="KW-1133">Transmembrane helix</keyword>
<proteinExistence type="predicted"/>
<name>A0ABP0YUD1_9ROSI</name>
<evidence type="ECO:0008006" key="4">
    <source>
        <dbReference type="Google" id="ProtNLM"/>
    </source>
</evidence>
<evidence type="ECO:0000256" key="1">
    <source>
        <dbReference type="SAM" id="Phobius"/>
    </source>
</evidence>
<evidence type="ECO:0000313" key="3">
    <source>
        <dbReference type="Proteomes" id="UP001642487"/>
    </source>
</evidence>
<sequence length="68" mass="7859">MVTGEKGLLKFLSPKLRNLLHPINIEAALLWSVAGTATALWLIQPFDWLKKKVWEVEEKAEREEQTNE</sequence>
<keyword evidence="3" id="KW-1185">Reference proteome</keyword>
<dbReference type="Proteomes" id="UP001642487">
    <property type="component" value="Chromosome 6"/>
</dbReference>
<feature type="transmembrane region" description="Helical" evidence="1">
    <location>
        <begin position="20"/>
        <end position="43"/>
    </location>
</feature>
<gene>
    <name evidence="2" type="ORF">CITCOLO1_LOCUS16165</name>
</gene>
<keyword evidence="1" id="KW-0812">Transmembrane</keyword>
<dbReference type="EMBL" id="OZ021740">
    <property type="protein sequence ID" value="CAK9323949.1"/>
    <property type="molecule type" value="Genomic_DNA"/>
</dbReference>
<accession>A0ABP0YUD1</accession>
<protein>
    <recommendedName>
        <fullName evidence="4">Ubiquinol-cytochrome c reductase complex 6.7 kDa protein</fullName>
    </recommendedName>
</protein>